<protein>
    <submittedName>
        <fullName evidence="1">Uncharacterized protein</fullName>
    </submittedName>
</protein>
<gene>
    <name evidence="1" type="ORF">UFOVP395_39</name>
</gene>
<name>A0A6J5M535_9CAUD</name>
<dbReference type="EMBL" id="LR796380">
    <property type="protein sequence ID" value="CAB4140593.1"/>
    <property type="molecule type" value="Genomic_DNA"/>
</dbReference>
<evidence type="ECO:0000313" key="1">
    <source>
        <dbReference type="EMBL" id="CAB4140593.1"/>
    </source>
</evidence>
<organism evidence="1">
    <name type="scientific">uncultured Caudovirales phage</name>
    <dbReference type="NCBI Taxonomy" id="2100421"/>
    <lineage>
        <taxon>Viruses</taxon>
        <taxon>Duplodnaviria</taxon>
        <taxon>Heunggongvirae</taxon>
        <taxon>Uroviricota</taxon>
        <taxon>Caudoviricetes</taxon>
        <taxon>Peduoviridae</taxon>
        <taxon>Maltschvirus</taxon>
        <taxon>Maltschvirus maltsch</taxon>
    </lineage>
</organism>
<proteinExistence type="predicted"/>
<sequence>MPVTVTKSNATVPTIPNDEYNFVGAPGGYLFSVYQNLPFSMDLTFFLYEGSEEFPTPVEITSVNASFTTYNTVTFTVANTDPFAYKITVNGNLNGIVGNETYSLLLANNAIVQASPTSLPEYLAVVDWNLPTSFSTPVEISTYSFTVNSATTSELVTMSQYVYWNFNAGVAEFRLAIAGGTS</sequence>
<reference evidence="1" key="1">
    <citation type="submission" date="2020-04" db="EMBL/GenBank/DDBJ databases">
        <authorList>
            <person name="Chiriac C."/>
            <person name="Salcher M."/>
            <person name="Ghai R."/>
            <person name="Kavagutti S V."/>
        </authorList>
    </citation>
    <scope>NUCLEOTIDE SEQUENCE</scope>
</reference>
<accession>A0A6J5M535</accession>